<comment type="caution">
    <text evidence="1">The sequence shown here is derived from an EMBL/GenBank/DDBJ whole genome shotgun (WGS) entry which is preliminary data.</text>
</comment>
<gene>
    <name evidence="1" type="ORF">B1H18_25560</name>
</gene>
<evidence type="ECO:0008006" key="3">
    <source>
        <dbReference type="Google" id="ProtNLM"/>
    </source>
</evidence>
<proteinExistence type="predicted"/>
<reference evidence="1 2" key="1">
    <citation type="submission" date="2017-02" db="EMBL/GenBank/DDBJ databases">
        <title>Draft Genome Sequence of Streptomyces tsukubaensis F601, a Producer of the immunosuppressant tacrolimus FK506.</title>
        <authorList>
            <person name="Zong G."/>
            <person name="Zhong C."/>
            <person name="Fu J."/>
            <person name="Qin R."/>
            <person name="Cao G."/>
        </authorList>
    </citation>
    <scope>NUCLEOTIDE SEQUENCE [LARGE SCALE GENOMIC DNA]</scope>
    <source>
        <strain evidence="1 2">F601</strain>
    </source>
</reference>
<name>A0A1V4A322_9ACTN</name>
<dbReference type="AlphaFoldDB" id="A0A1V4A322"/>
<dbReference type="EMBL" id="MVFC01000028">
    <property type="protein sequence ID" value="OON74245.1"/>
    <property type="molecule type" value="Genomic_DNA"/>
</dbReference>
<accession>A0A1V4A322</accession>
<sequence>MAEELRRALVLHTPGSRAALRGSLASGADDAYSDIDLVWTVPDASFESSVAGVADALAPVAPVESLRRDPDLARSAGRRLFFVTFEGLPLFWRLDLDIRTRSAGDDPEYGLDDPAGRDEEGWSPAASALANAVAAVKALLRDRPDTARALLERGLRRVGAPAGVTGRWREDVLRLAAAATDHEPGTAPLARRVARLAATACPEER</sequence>
<evidence type="ECO:0000313" key="1">
    <source>
        <dbReference type="EMBL" id="OON74245.1"/>
    </source>
</evidence>
<organism evidence="1 2">
    <name type="scientific">Streptomyces tsukubensis</name>
    <dbReference type="NCBI Taxonomy" id="83656"/>
    <lineage>
        <taxon>Bacteria</taxon>
        <taxon>Bacillati</taxon>
        <taxon>Actinomycetota</taxon>
        <taxon>Actinomycetes</taxon>
        <taxon>Kitasatosporales</taxon>
        <taxon>Streptomycetaceae</taxon>
        <taxon>Streptomyces</taxon>
    </lineage>
</organism>
<dbReference type="Proteomes" id="UP000190539">
    <property type="component" value="Unassembled WGS sequence"/>
</dbReference>
<dbReference type="InterPro" id="IPR043519">
    <property type="entry name" value="NT_sf"/>
</dbReference>
<dbReference type="SUPFAM" id="SSF81301">
    <property type="entry name" value="Nucleotidyltransferase"/>
    <property type="match status" value="1"/>
</dbReference>
<protein>
    <recommendedName>
        <fullName evidence="3">Polymerase nucleotidyl transferase domain-containing protein</fullName>
    </recommendedName>
</protein>
<dbReference type="Gene3D" id="3.30.460.10">
    <property type="entry name" value="Beta Polymerase, domain 2"/>
    <property type="match status" value="1"/>
</dbReference>
<evidence type="ECO:0000313" key="2">
    <source>
        <dbReference type="Proteomes" id="UP000190539"/>
    </source>
</evidence>
<keyword evidence="2" id="KW-1185">Reference proteome</keyword>